<gene>
    <name evidence="1" type="ORF">SAMN05421790_11265</name>
</gene>
<name>A0A1N7PFI1_9BACL</name>
<proteinExistence type="predicted"/>
<organism evidence="1 2">
    <name type="scientific">Kroppenstedtia eburnea</name>
    <dbReference type="NCBI Taxonomy" id="714067"/>
    <lineage>
        <taxon>Bacteria</taxon>
        <taxon>Bacillati</taxon>
        <taxon>Bacillota</taxon>
        <taxon>Bacilli</taxon>
        <taxon>Bacillales</taxon>
        <taxon>Thermoactinomycetaceae</taxon>
        <taxon>Kroppenstedtia</taxon>
    </lineage>
</organism>
<protein>
    <submittedName>
        <fullName evidence="1">Uncharacterized protein</fullName>
    </submittedName>
</protein>
<keyword evidence="2" id="KW-1185">Reference proteome</keyword>
<evidence type="ECO:0000313" key="1">
    <source>
        <dbReference type="EMBL" id="SIT09280.1"/>
    </source>
</evidence>
<dbReference type="EMBL" id="FTOD01000012">
    <property type="protein sequence ID" value="SIT09280.1"/>
    <property type="molecule type" value="Genomic_DNA"/>
</dbReference>
<dbReference type="Proteomes" id="UP000186795">
    <property type="component" value="Unassembled WGS sequence"/>
</dbReference>
<reference evidence="2" key="1">
    <citation type="submission" date="2017-01" db="EMBL/GenBank/DDBJ databases">
        <authorList>
            <person name="Varghese N."/>
            <person name="Submissions S."/>
        </authorList>
    </citation>
    <scope>NUCLEOTIDE SEQUENCE [LARGE SCALE GENOMIC DNA]</scope>
    <source>
        <strain evidence="2">DSM 45196</strain>
    </source>
</reference>
<dbReference type="AlphaFoldDB" id="A0A1N7PFI1"/>
<sequence length="55" mass="5854">MHGGSAVWGLLDHVADFPTGLLQQVLGFFRGYAGHLHQDGDTGVYVASILRGLAM</sequence>
<evidence type="ECO:0000313" key="2">
    <source>
        <dbReference type="Proteomes" id="UP000186795"/>
    </source>
</evidence>
<accession>A0A1N7PFI1</accession>